<evidence type="ECO:0000313" key="5">
    <source>
        <dbReference type="Proteomes" id="UP001652600"/>
    </source>
</evidence>
<gene>
    <name evidence="6" type="primary">LOC127148793</name>
</gene>
<reference evidence="6" key="1">
    <citation type="submission" date="2025-08" db="UniProtKB">
        <authorList>
            <consortium name="RefSeq"/>
        </authorList>
    </citation>
    <scope>IDENTIFICATION</scope>
    <source>
        <tissue evidence="6">Stem</tissue>
    </source>
</reference>
<dbReference type="InterPro" id="IPR000719">
    <property type="entry name" value="Prot_kinase_dom"/>
</dbReference>
<keyword evidence="1" id="KW-0418">Kinase</keyword>
<evidence type="ECO:0000256" key="2">
    <source>
        <dbReference type="ARBA" id="ARBA00022741"/>
    </source>
</evidence>
<dbReference type="Gene3D" id="1.10.510.10">
    <property type="entry name" value="Transferase(Phosphotransferase) domain 1"/>
    <property type="match status" value="1"/>
</dbReference>
<evidence type="ECO:0000313" key="6">
    <source>
        <dbReference type="RefSeq" id="XP_050939068.1"/>
    </source>
</evidence>
<dbReference type="InterPro" id="IPR001245">
    <property type="entry name" value="Ser-Thr/Tyr_kinase_cat_dom"/>
</dbReference>
<keyword evidence="2" id="KW-0547">Nucleotide-binding</keyword>
<dbReference type="PANTHER" id="PTHR47989">
    <property type="entry name" value="OS01G0750732 PROTEIN"/>
    <property type="match status" value="1"/>
</dbReference>
<organism evidence="5 6">
    <name type="scientific">Cucumis melo</name>
    <name type="common">Muskmelon</name>
    <dbReference type="NCBI Taxonomy" id="3656"/>
    <lineage>
        <taxon>Eukaryota</taxon>
        <taxon>Viridiplantae</taxon>
        <taxon>Streptophyta</taxon>
        <taxon>Embryophyta</taxon>
        <taxon>Tracheophyta</taxon>
        <taxon>Spermatophyta</taxon>
        <taxon>Magnoliopsida</taxon>
        <taxon>eudicotyledons</taxon>
        <taxon>Gunneridae</taxon>
        <taxon>Pentapetalae</taxon>
        <taxon>rosids</taxon>
        <taxon>fabids</taxon>
        <taxon>Cucurbitales</taxon>
        <taxon>Cucurbitaceae</taxon>
        <taxon>Benincaseae</taxon>
        <taxon>Cucumis</taxon>
    </lineage>
</organism>
<dbReference type="RefSeq" id="XP_050939068.1">
    <property type="nucleotide sequence ID" value="XM_051083111.1"/>
</dbReference>
<keyword evidence="1" id="KW-0808">Transferase</keyword>
<keyword evidence="5" id="KW-1185">Reference proteome</keyword>
<dbReference type="InterPro" id="IPR011009">
    <property type="entry name" value="Kinase-like_dom_sf"/>
</dbReference>
<dbReference type="Proteomes" id="UP001652600">
    <property type="component" value="Chromosome 4"/>
</dbReference>
<evidence type="ECO:0000256" key="1">
    <source>
        <dbReference type="ARBA" id="ARBA00022527"/>
    </source>
</evidence>
<keyword evidence="1" id="KW-0723">Serine/threonine-protein kinase</keyword>
<dbReference type="Pfam" id="PF07714">
    <property type="entry name" value="PK_Tyr_Ser-Thr"/>
    <property type="match status" value="1"/>
</dbReference>
<evidence type="ECO:0000259" key="4">
    <source>
        <dbReference type="PROSITE" id="PS50011"/>
    </source>
</evidence>
<name>A0ABM3KMR9_CUCME</name>
<proteinExistence type="predicted"/>
<accession>A0ABM3KMR9</accession>
<dbReference type="PROSITE" id="PS50011">
    <property type="entry name" value="PROTEIN_KINASE_DOM"/>
    <property type="match status" value="1"/>
</dbReference>
<feature type="domain" description="Protein kinase" evidence="4">
    <location>
        <begin position="1"/>
        <end position="80"/>
    </location>
</feature>
<evidence type="ECO:0000256" key="3">
    <source>
        <dbReference type="ARBA" id="ARBA00022840"/>
    </source>
</evidence>
<dbReference type="SUPFAM" id="SSF56112">
    <property type="entry name" value="Protein kinase-like (PK-like)"/>
    <property type="match status" value="1"/>
</dbReference>
<dbReference type="PANTHER" id="PTHR47989:SF61">
    <property type="entry name" value="PROTEIN KINASE DOMAIN-CONTAINING PROTEIN"/>
    <property type="match status" value="1"/>
</dbReference>
<keyword evidence="3" id="KW-0067">ATP-binding</keyword>
<protein>
    <submittedName>
        <fullName evidence="6">Proline-rich receptor-like protein kinase PERK9</fullName>
    </submittedName>
</protein>
<dbReference type="GeneID" id="127148793"/>
<sequence>MGTFGYMAPEYATSGKLTDKSDVFSFGVVLLELITGGKPVDSSQPLGDESLVEWVRLLRLLSVTMAIESHHLFEQGAITK</sequence>